<gene>
    <name evidence="7" type="primary">batA</name>
    <name evidence="7" type="ORF">GCM10011594_18310</name>
</gene>
<dbReference type="InterPro" id="IPR036465">
    <property type="entry name" value="vWFA_dom_sf"/>
</dbReference>
<evidence type="ECO:0000256" key="1">
    <source>
        <dbReference type="ARBA" id="ARBA00022475"/>
    </source>
</evidence>
<protein>
    <submittedName>
        <fullName evidence="7">Aerotolerance regulator BatA</fullName>
    </submittedName>
</protein>
<evidence type="ECO:0000256" key="2">
    <source>
        <dbReference type="ARBA" id="ARBA00022692"/>
    </source>
</evidence>
<name>A0A917WER2_9ACTN</name>
<evidence type="ECO:0000313" key="7">
    <source>
        <dbReference type="EMBL" id="GGL98754.1"/>
    </source>
</evidence>
<dbReference type="InterPro" id="IPR024163">
    <property type="entry name" value="Aerotolerance_reg_N"/>
</dbReference>
<dbReference type="Pfam" id="PF07584">
    <property type="entry name" value="BatA"/>
    <property type="match status" value="1"/>
</dbReference>
<organism evidence="7 8">
    <name type="scientific">Nakamurella endophytica</name>
    <dbReference type="NCBI Taxonomy" id="1748367"/>
    <lineage>
        <taxon>Bacteria</taxon>
        <taxon>Bacillati</taxon>
        <taxon>Actinomycetota</taxon>
        <taxon>Actinomycetes</taxon>
        <taxon>Nakamurellales</taxon>
        <taxon>Nakamurellaceae</taxon>
        <taxon>Nakamurella</taxon>
    </lineage>
</organism>
<dbReference type="SMART" id="SM00327">
    <property type="entry name" value="VWA"/>
    <property type="match status" value="1"/>
</dbReference>
<keyword evidence="4 5" id="KW-0472">Membrane</keyword>
<evidence type="ECO:0000256" key="4">
    <source>
        <dbReference type="ARBA" id="ARBA00023136"/>
    </source>
</evidence>
<dbReference type="InterPro" id="IPR050768">
    <property type="entry name" value="UPF0353/GerABKA_families"/>
</dbReference>
<dbReference type="AlphaFoldDB" id="A0A917WER2"/>
<sequence length="370" mass="37884">MTFSWPWALLSLLLVPLLLAVAWWSRRRRRRAAVRVSSIAAVRAALPRRTRWSRLIPTVLLVLGLLTLGVGAARPQATVPVAANSTTILLALDVSASMCATDVDPNRITVAERAAIDFIRSQSGGARIGLVAFAGVAGLQVPPTTDTDRLVDAIEKLSVARGTAIGAAILTSIDAIAAVDPAVAPTGVDVAATPRQGYAADVVVVLTDGANTQGVAPATAADEAAARGLRVFTIGFGTTSPTRMACTGAQVEGYAGGGGGYGGGGYGGGGYGGGGFGGGRNPLVIDEPALQQVADVTGGRYYRAENADQLSGALADLPHHVTVAHRQVDVASWFAGAGGLLLAVALALSLWWGRVRTRPVSTPTRAGARR</sequence>
<dbReference type="RefSeq" id="WP_188941202.1">
    <property type="nucleotide sequence ID" value="NZ_BMNA01000003.1"/>
</dbReference>
<proteinExistence type="predicted"/>
<reference evidence="7" key="2">
    <citation type="submission" date="2020-09" db="EMBL/GenBank/DDBJ databases">
        <authorList>
            <person name="Sun Q."/>
            <person name="Zhou Y."/>
        </authorList>
    </citation>
    <scope>NUCLEOTIDE SEQUENCE</scope>
    <source>
        <strain evidence="7">CGMCC 4.7308</strain>
    </source>
</reference>
<reference evidence="7" key="1">
    <citation type="journal article" date="2014" name="Int. J. Syst. Evol. Microbiol.">
        <title>Complete genome sequence of Corynebacterium casei LMG S-19264T (=DSM 44701T), isolated from a smear-ripened cheese.</title>
        <authorList>
            <consortium name="US DOE Joint Genome Institute (JGI-PGF)"/>
            <person name="Walter F."/>
            <person name="Albersmeier A."/>
            <person name="Kalinowski J."/>
            <person name="Ruckert C."/>
        </authorList>
    </citation>
    <scope>NUCLEOTIDE SEQUENCE</scope>
    <source>
        <strain evidence="7">CGMCC 4.7308</strain>
    </source>
</reference>
<comment type="caution">
    <text evidence="7">The sequence shown here is derived from an EMBL/GenBank/DDBJ whole genome shotgun (WGS) entry which is preliminary data.</text>
</comment>
<dbReference type="PROSITE" id="PS50234">
    <property type="entry name" value="VWFA"/>
    <property type="match status" value="1"/>
</dbReference>
<dbReference type="Pfam" id="PF13519">
    <property type="entry name" value="VWA_2"/>
    <property type="match status" value="1"/>
</dbReference>
<dbReference type="Gene3D" id="3.40.50.410">
    <property type="entry name" value="von Willebrand factor, type A domain"/>
    <property type="match status" value="1"/>
</dbReference>
<evidence type="ECO:0000256" key="5">
    <source>
        <dbReference type="SAM" id="Phobius"/>
    </source>
</evidence>
<evidence type="ECO:0000313" key="8">
    <source>
        <dbReference type="Proteomes" id="UP000655208"/>
    </source>
</evidence>
<keyword evidence="2 5" id="KW-0812">Transmembrane</keyword>
<feature type="transmembrane region" description="Helical" evidence="5">
    <location>
        <begin position="55"/>
        <end position="73"/>
    </location>
</feature>
<keyword evidence="1" id="KW-1003">Cell membrane</keyword>
<feature type="transmembrane region" description="Helical" evidence="5">
    <location>
        <begin position="6"/>
        <end position="25"/>
    </location>
</feature>
<evidence type="ECO:0000256" key="3">
    <source>
        <dbReference type="ARBA" id="ARBA00022989"/>
    </source>
</evidence>
<dbReference type="Proteomes" id="UP000655208">
    <property type="component" value="Unassembled WGS sequence"/>
</dbReference>
<feature type="domain" description="VWFA" evidence="6">
    <location>
        <begin position="87"/>
        <end position="317"/>
    </location>
</feature>
<accession>A0A917WER2</accession>
<dbReference type="EMBL" id="BMNA01000003">
    <property type="protein sequence ID" value="GGL98754.1"/>
    <property type="molecule type" value="Genomic_DNA"/>
</dbReference>
<feature type="transmembrane region" description="Helical" evidence="5">
    <location>
        <begin position="330"/>
        <end position="352"/>
    </location>
</feature>
<dbReference type="PANTHER" id="PTHR22550:SF5">
    <property type="entry name" value="LEUCINE ZIPPER PROTEIN 4"/>
    <property type="match status" value="1"/>
</dbReference>
<keyword evidence="3 5" id="KW-1133">Transmembrane helix</keyword>
<dbReference type="PANTHER" id="PTHR22550">
    <property type="entry name" value="SPORE GERMINATION PROTEIN"/>
    <property type="match status" value="1"/>
</dbReference>
<evidence type="ECO:0000259" key="6">
    <source>
        <dbReference type="PROSITE" id="PS50234"/>
    </source>
</evidence>
<dbReference type="InterPro" id="IPR002035">
    <property type="entry name" value="VWF_A"/>
</dbReference>
<keyword evidence="8" id="KW-1185">Reference proteome</keyword>
<dbReference type="SUPFAM" id="SSF53300">
    <property type="entry name" value="vWA-like"/>
    <property type="match status" value="1"/>
</dbReference>